<evidence type="ECO:0000256" key="1">
    <source>
        <dbReference type="SAM" id="MobiDB-lite"/>
    </source>
</evidence>
<dbReference type="AlphaFoldDB" id="A0A6J5VEG3"/>
<evidence type="ECO:0000313" key="2">
    <source>
        <dbReference type="EMBL" id="CAB4286284.1"/>
    </source>
</evidence>
<dbReference type="EMBL" id="CAEKDK010000007">
    <property type="protein sequence ID" value="CAB4286284.1"/>
    <property type="molecule type" value="Genomic_DNA"/>
</dbReference>
<feature type="region of interest" description="Disordered" evidence="1">
    <location>
        <begin position="1"/>
        <end position="20"/>
    </location>
</feature>
<accession>A0A6J5VEG3</accession>
<reference evidence="2 3" key="1">
    <citation type="submission" date="2020-05" db="EMBL/GenBank/DDBJ databases">
        <authorList>
            <person name="Campoy J."/>
            <person name="Schneeberger K."/>
            <person name="Spophaly S."/>
        </authorList>
    </citation>
    <scope>NUCLEOTIDE SEQUENCE [LARGE SCALE GENOMIC DNA]</scope>
    <source>
        <strain evidence="2">PruArmRojPasFocal</strain>
    </source>
</reference>
<proteinExistence type="predicted"/>
<name>A0A6J5VEG3_PRUAR</name>
<evidence type="ECO:0000313" key="3">
    <source>
        <dbReference type="Proteomes" id="UP000507222"/>
    </source>
</evidence>
<protein>
    <submittedName>
        <fullName evidence="2">Uncharacterized protein</fullName>
    </submittedName>
</protein>
<dbReference type="Proteomes" id="UP000507222">
    <property type="component" value="Unassembled WGS sequence"/>
</dbReference>
<organism evidence="2 3">
    <name type="scientific">Prunus armeniaca</name>
    <name type="common">Apricot</name>
    <name type="synonym">Armeniaca vulgaris</name>
    <dbReference type="NCBI Taxonomy" id="36596"/>
    <lineage>
        <taxon>Eukaryota</taxon>
        <taxon>Viridiplantae</taxon>
        <taxon>Streptophyta</taxon>
        <taxon>Embryophyta</taxon>
        <taxon>Tracheophyta</taxon>
        <taxon>Spermatophyta</taxon>
        <taxon>Magnoliopsida</taxon>
        <taxon>eudicotyledons</taxon>
        <taxon>Gunneridae</taxon>
        <taxon>Pentapetalae</taxon>
        <taxon>rosids</taxon>
        <taxon>fabids</taxon>
        <taxon>Rosales</taxon>
        <taxon>Rosaceae</taxon>
        <taxon>Amygdaloideae</taxon>
        <taxon>Amygdaleae</taxon>
        <taxon>Prunus</taxon>
    </lineage>
</organism>
<sequence>MHMYRSSPRRPAQTKPEESTVQFLPDHYGSIFKERWHPYRRKDSYRMRKVVYTARFRQFKISNSGLYKGKTSPYGIWEQGMKAAR</sequence>
<gene>
    <name evidence="2" type="ORF">CURHAP_LOCUS43316</name>
</gene>